<name>A0ABR8KXR7_9SPHN</name>
<sequence length="191" mass="21191">MLQNLSLEMWLVLIAGVNILSCLSGEIYSAWRVGKQLEAIEAEQVAGGSSFILKKVAKKAPSRQSAPAQLPDHEGDRHGRRTGWQAETGIRESGDPHWQPQSSRKRGNGRFETGIDETYDHYAAEAERAQAQALDRYRGSIRTREIEATQIACTVVYDDTAPRFEVPAKRDRAPREPGANSKVQLESAAVF</sequence>
<dbReference type="Proteomes" id="UP000635384">
    <property type="component" value="Unassembled WGS sequence"/>
</dbReference>
<evidence type="ECO:0000313" key="2">
    <source>
        <dbReference type="EMBL" id="MBD2842956.1"/>
    </source>
</evidence>
<feature type="region of interest" description="Disordered" evidence="1">
    <location>
        <begin position="169"/>
        <end position="191"/>
    </location>
</feature>
<feature type="region of interest" description="Disordered" evidence="1">
    <location>
        <begin position="60"/>
        <end position="113"/>
    </location>
</feature>
<comment type="caution">
    <text evidence="2">The sequence shown here is derived from an EMBL/GenBank/DDBJ whole genome shotgun (WGS) entry which is preliminary data.</text>
</comment>
<evidence type="ECO:0000313" key="3">
    <source>
        <dbReference type="Proteomes" id="UP000635384"/>
    </source>
</evidence>
<proteinExistence type="predicted"/>
<protein>
    <recommendedName>
        <fullName evidence="4">DUF4124 domain-containing protein</fullName>
    </recommendedName>
</protein>
<reference evidence="2 3" key="1">
    <citation type="submission" date="2020-09" db="EMBL/GenBank/DDBJ databases">
        <authorList>
            <person name="Yoon J.-W."/>
        </authorList>
    </citation>
    <scope>NUCLEOTIDE SEQUENCE [LARGE SCALE GENOMIC DNA]</scope>
    <source>
        <strain evidence="2 3">KMU-140</strain>
    </source>
</reference>
<organism evidence="2 3">
    <name type="scientific">Erythrobacter rubeus</name>
    <dbReference type="NCBI Taxonomy" id="2760803"/>
    <lineage>
        <taxon>Bacteria</taxon>
        <taxon>Pseudomonadati</taxon>
        <taxon>Pseudomonadota</taxon>
        <taxon>Alphaproteobacteria</taxon>
        <taxon>Sphingomonadales</taxon>
        <taxon>Erythrobacteraceae</taxon>
        <taxon>Erythrobacter/Porphyrobacter group</taxon>
        <taxon>Erythrobacter</taxon>
    </lineage>
</organism>
<dbReference type="EMBL" id="JACXLC010000001">
    <property type="protein sequence ID" value="MBD2842956.1"/>
    <property type="molecule type" value="Genomic_DNA"/>
</dbReference>
<evidence type="ECO:0000256" key="1">
    <source>
        <dbReference type="SAM" id="MobiDB-lite"/>
    </source>
</evidence>
<dbReference type="RefSeq" id="WP_190788374.1">
    <property type="nucleotide sequence ID" value="NZ_JACXLC010000001.1"/>
</dbReference>
<evidence type="ECO:0008006" key="4">
    <source>
        <dbReference type="Google" id="ProtNLM"/>
    </source>
</evidence>
<accession>A0ABR8KXR7</accession>
<gene>
    <name evidence="2" type="ORF">IB285_11905</name>
</gene>
<keyword evidence="3" id="KW-1185">Reference proteome</keyword>